<organism evidence="7 8">
    <name type="scientific">Actinokineospora iranica</name>
    <dbReference type="NCBI Taxonomy" id="1271860"/>
    <lineage>
        <taxon>Bacteria</taxon>
        <taxon>Bacillati</taxon>
        <taxon>Actinomycetota</taxon>
        <taxon>Actinomycetes</taxon>
        <taxon>Pseudonocardiales</taxon>
        <taxon>Pseudonocardiaceae</taxon>
        <taxon>Actinokineospora</taxon>
    </lineage>
</organism>
<reference evidence="8" key="1">
    <citation type="submission" date="2016-10" db="EMBL/GenBank/DDBJ databases">
        <authorList>
            <person name="Varghese N."/>
            <person name="Submissions S."/>
        </authorList>
    </citation>
    <scope>NUCLEOTIDE SEQUENCE [LARGE SCALE GENOMIC DNA]</scope>
    <source>
        <strain evidence="8">IBRC-M 10403</strain>
    </source>
</reference>
<dbReference type="InterPro" id="IPR035996">
    <property type="entry name" value="4pyrrol_Methylase_sf"/>
</dbReference>
<dbReference type="CDD" id="cd11644">
    <property type="entry name" value="Precorrin-6Y-MT"/>
    <property type="match status" value="1"/>
</dbReference>
<evidence type="ECO:0000256" key="4">
    <source>
        <dbReference type="ARBA" id="ARBA00022679"/>
    </source>
</evidence>
<comment type="pathway">
    <text evidence="1">Cofactor biosynthesis; adenosylcobalamin biosynthesis.</text>
</comment>
<accession>A0A1G6J4M4</accession>
<dbReference type="GO" id="GO:0008276">
    <property type="term" value="F:protein methyltransferase activity"/>
    <property type="evidence" value="ECO:0007669"/>
    <property type="project" value="InterPro"/>
</dbReference>
<gene>
    <name evidence="7" type="ORF">SAMN05216174_101235</name>
</gene>
<dbReference type="InterPro" id="IPR014008">
    <property type="entry name" value="Cbl_synth_MTase_CbiT"/>
</dbReference>
<dbReference type="Pfam" id="PF00590">
    <property type="entry name" value="TP_methylase"/>
    <property type="match status" value="1"/>
</dbReference>
<dbReference type="NCBIfam" id="TIGR02467">
    <property type="entry name" value="CbiE"/>
    <property type="match status" value="1"/>
</dbReference>
<keyword evidence="3 7" id="KW-0489">Methyltransferase</keyword>
<keyword evidence="8" id="KW-1185">Reference proteome</keyword>
<dbReference type="InterPro" id="IPR012818">
    <property type="entry name" value="CbiE"/>
</dbReference>
<keyword evidence="5" id="KW-0949">S-adenosyl-L-methionine</keyword>
<feature type="domain" description="Tetrapyrrole methylase" evidence="6">
    <location>
        <begin position="6"/>
        <end position="188"/>
    </location>
</feature>
<dbReference type="AlphaFoldDB" id="A0A1G6J4M4"/>
<dbReference type="STRING" id="1271860.SAMN05216174_101235"/>
<dbReference type="GO" id="GO:0009236">
    <property type="term" value="P:cobalamin biosynthetic process"/>
    <property type="evidence" value="ECO:0007669"/>
    <property type="project" value="UniProtKB-UniPathway"/>
</dbReference>
<protein>
    <submittedName>
        <fullName evidence="7">Precorrin-6Y C5,15-methyltransferase (Decarboxylating)</fullName>
    </submittedName>
</protein>
<evidence type="ECO:0000256" key="1">
    <source>
        <dbReference type="ARBA" id="ARBA00004953"/>
    </source>
</evidence>
<dbReference type="SUPFAM" id="SSF53790">
    <property type="entry name" value="Tetrapyrrole methylase"/>
    <property type="match status" value="1"/>
</dbReference>
<dbReference type="GO" id="GO:0032259">
    <property type="term" value="P:methylation"/>
    <property type="evidence" value="ECO:0007669"/>
    <property type="project" value="UniProtKB-KW"/>
</dbReference>
<dbReference type="InterPro" id="IPR000878">
    <property type="entry name" value="4pyrrol_Mease"/>
</dbReference>
<dbReference type="NCBIfam" id="TIGR02469">
    <property type="entry name" value="CbiT"/>
    <property type="match status" value="1"/>
</dbReference>
<evidence type="ECO:0000313" key="8">
    <source>
        <dbReference type="Proteomes" id="UP000199501"/>
    </source>
</evidence>
<sequence>MCPSVVTVVGIGADGWAGLAPGARAALDAAEVVVGGARQLALLPPTVTAKRLQWPSPLVPAIPGILAEHAHQAVCVLASGDPMFHGIGTTLRRFTDVRVLPQPSSVSLACARLGWAVDAVDVVSAVARPLDRLNAFLHNGRRVLVLSENARTPAAVAALLRERGFGKSTLTVLTDLGGPSERIDTGTAAADFAAEVGDLNIVAVECVGARHLPRTPGLPDGAYEHDGQITKREIRAVTLAALAPEPGQLLWDVGAGSGSVGIEWSRTHPACRAVAVEPRPERADRVERNAAALGVPELRVVRGAAPVALSGLPAPDAVFVGGGVTVDGVLPACWAALRPGGRIVVNAVTIESEQLVTRWHAEVGGELTRLSVSRAAPLGGFTGWRPMMPVTQWAATKEDT</sequence>
<dbReference type="InterPro" id="IPR014776">
    <property type="entry name" value="4pyrrole_Mease_sub2"/>
</dbReference>
<dbReference type="InterPro" id="IPR014777">
    <property type="entry name" value="4pyrrole_Mease_sub1"/>
</dbReference>
<dbReference type="PANTHER" id="PTHR43182:SF1">
    <property type="entry name" value="COBALT-PRECORRIN-7 C(5)-METHYLTRANSFERASE"/>
    <property type="match status" value="1"/>
</dbReference>
<dbReference type="Gene3D" id="3.40.1010.10">
    <property type="entry name" value="Cobalt-precorrin-4 Transmethylase, Domain 1"/>
    <property type="match status" value="1"/>
</dbReference>
<keyword evidence="2" id="KW-0169">Cobalamin biosynthesis</keyword>
<evidence type="ECO:0000313" key="7">
    <source>
        <dbReference type="EMBL" id="SDC13690.1"/>
    </source>
</evidence>
<dbReference type="UniPathway" id="UPA00148"/>
<dbReference type="EMBL" id="FMZZ01000001">
    <property type="protein sequence ID" value="SDC13690.1"/>
    <property type="molecule type" value="Genomic_DNA"/>
</dbReference>
<dbReference type="Gene3D" id="3.30.950.10">
    <property type="entry name" value="Methyltransferase, Cobalt-precorrin-4 Transmethylase, Domain 2"/>
    <property type="match status" value="1"/>
</dbReference>
<name>A0A1G6J4M4_9PSEU</name>
<dbReference type="InterPro" id="IPR006365">
    <property type="entry name" value="Cbl_synth_CobL"/>
</dbReference>
<evidence type="ECO:0000256" key="3">
    <source>
        <dbReference type="ARBA" id="ARBA00022603"/>
    </source>
</evidence>
<keyword evidence="4 7" id="KW-0808">Transferase</keyword>
<dbReference type="InterPro" id="IPR050714">
    <property type="entry name" value="Cobalamin_biosynth_MTase"/>
</dbReference>
<evidence type="ECO:0000256" key="5">
    <source>
        <dbReference type="ARBA" id="ARBA00022691"/>
    </source>
</evidence>
<dbReference type="PIRSF" id="PIRSF036428">
    <property type="entry name" value="CobL"/>
    <property type="match status" value="1"/>
</dbReference>
<dbReference type="CDD" id="cd02440">
    <property type="entry name" value="AdoMet_MTases"/>
    <property type="match status" value="1"/>
</dbReference>
<evidence type="ECO:0000259" key="6">
    <source>
        <dbReference type="Pfam" id="PF00590"/>
    </source>
</evidence>
<dbReference type="Gene3D" id="3.40.50.150">
    <property type="entry name" value="Vaccinia Virus protein VP39"/>
    <property type="match status" value="1"/>
</dbReference>
<proteinExistence type="predicted"/>
<evidence type="ECO:0000256" key="2">
    <source>
        <dbReference type="ARBA" id="ARBA00022573"/>
    </source>
</evidence>
<dbReference type="InterPro" id="IPR029063">
    <property type="entry name" value="SAM-dependent_MTases_sf"/>
</dbReference>
<dbReference type="SUPFAM" id="SSF53335">
    <property type="entry name" value="S-adenosyl-L-methionine-dependent methyltransferases"/>
    <property type="match status" value="1"/>
</dbReference>
<dbReference type="Proteomes" id="UP000199501">
    <property type="component" value="Unassembled WGS sequence"/>
</dbReference>
<dbReference type="PANTHER" id="PTHR43182">
    <property type="entry name" value="COBALT-PRECORRIN-6B C(15)-METHYLTRANSFERASE (DECARBOXYLATING)"/>
    <property type="match status" value="1"/>
</dbReference>